<dbReference type="InterPro" id="IPR020557">
    <property type="entry name" value="Fumarate_lyase_CS"/>
</dbReference>
<comment type="caution">
    <text evidence="2">The sequence shown here is derived from an EMBL/GenBank/DDBJ whole genome shotgun (WGS) entry which is preliminary data.</text>
</comment>
<dbReference type="Pfam" id="PF00206">
    <property type="entry name" value="Lyase_1"/>
    <property type="match status" value="1"/>
</dbReference>
<evidence type="ECO:0000313" key="3">
    <source>
        <dbReference type="Proteomes" id="UP001597215"/>
    </source>
</evidence>
<dbReference type="PROSITE" id="PS00163">
    <property type="entry name" value="FUMARATE_LYASES"/>
    <property type="match status" value="1"/>
</dbReference>
<dbReference type="EC" id="4.3.1.1" evidence="2"/>
<keyword evidence="2" id="KW-0456">Lyase</keyword>
<feature type="domain" description="Fumarate lyase N-terminal" evidence="1">
    <location>
        <begin position="21"/>
        <end position="351"/>
    </location>
</feature>
<dbReference type="PANTHER" id="PTHR42696">
    <property type="entry name" value="ASPARTATE AMMONIA-LYASE"/>
    <property type="match status" value="1"/>
</dbReference>
<sequence>MDGQSLDRSAGWRIEADLLGEGSVPAHALYGLQTQRAIDNFPISGRTIGSLPVLLNNLARVKKAAARANLAAGELDADVTDAISRACDEIGDGMHWDQFRVDILQGGAGTSTNMNMNEVIANRALFLMGRNAGDYDHVHPNDHVNRNQSTNDAYATAVRLAVFESNLALIDSIERLAAICRQKATEFAGVRKLARTELQDAVPMTAEQEFLAFAAALEEDVSRGREVGALFLEINLGGTAVGSGTGASKDYREAVVENLRQICGFPVVPAANLFEASWDMGAFVFYSGFLKRLAAKLSKICNDLRLLSSGPRGGFAEMVLPARQAGSSIMPGKINPVIPEAINQIAFRVFGLDLTVTFAAEAGQLQLNAFTPVIVSSVDEAVSLLIAGMDILGTGCIAGIKIDQQRCEEILDGSLASAIELVPVVGYKAANEIMKAARLSGSSIDDAHALWQSERVIAR</sequence>
<gene>
    <name evidence="2" type="ORF">ACFSAG_10530</name>
</gene>
<dbReference type="InterPro" id="IPR008948">
    <property type="entry name" value="L-Aspartase-like"/>
</dbReference>
<keyword evidence="3" id="KW-1185">Reference proteome</keyword>
<name>A0ABW4MGJ0_9SPHN</name>
<dbReference type="PANTHER" id="PTHR42696:SF2">
    <property type="entry name" value="ASPARTATE AMMONIA-LYASE"/>
    <property type="match status" value="1"/>
</dbReference>
<proteinExistence type="predicted"/>
<dbReference type="InterPro" id="IPR024083">
    <property type="entry name" value="Fumarase/histidase_N"/>
</dbReference>
<dbReference type="InterPro" id="IPR051546">
    <property type="entry name" value="Aspartate_Ammonia-Lyase"/>
</dbReference>
<reference evidence="3" key="1">
    <citation type="journal article" date="2019" name="Int. J. Syst. Evol. Microbiol.">
        <title>The Global Catalogue of Microorganisms (GCM) 10K type strain sequencing project: providing services to taxonomists for standard genome sequencing and annotation.</title>
        <authorList>
            <consortium name="The Broad Institute Genomics Platform"/>
            <consortium name="The Broad Institute Genome Sequencing Center for Infectious Disease"/>
            <person name="Wu L."/>
            <person name="Ma J."/>
        </authorList>
    </citation>
    <scope>NUCLEOTIDE SEQUENCE [LARGE SCALE GENOMIC DNA]</scope>
    <source>
        <strain evidence="3">CGMCC 1.12449</strain>
    </source>
</reference>
<dbReference type="EMBL" id="JBHUEL010000009">
    <property type="protein sequence ID" value="MFD1767276.1"/>
    <property type="molecule type" value="Genomic_DNA"/>
</dbReference>
<organism evidence="2 3">
    <name type="scientific">Sphingorhabdus buctiana</name>
    <dbReference type="NCBI Taxonomy" id="1508805"/>
    <lineage>
        <taxon>Bacteria</taxon>
        <taxon>Pseudomonadati</taxon>
        <taxon>Pseudomonadota</taxon>
        <taxon>Alphaproteobacteria</taxon>
        <taxon>Sphingomonadales</taxon>
        <taxon>Sphingomonadaceae</taxon>
        <taxon>Sphingorhabdus</taxon>
    </lineage>
</organism>
<evidence type="ECO:0000313" key="2">
    <source>
        <dbReference type="EMBL" id="MFD1767276.1"/>
    </source>
</evidence>
<dbReference type="NCBIfam" id="NF008909">
    <property type="entry name" value="PRK12273.1"/>
    <property type="match status" value="1"/>
</dbReference>
<dbReference type="Gene3D" id="1.10.275.10">
    <property type="entry name" value="Fumarase/aspartase (N-terminal domain)"/>
    <property type="match status" value="1"/>
</dbReference>
<dbReference type="Gene3D" id="1.20.200.10">
    <property type="entry name" value="Fumarase/aspartase (Central domain)"/>
    <property type="match status" value="1"/>
</dbReference>
<dbReference type="PRINTS" id="PR00149">
    <property type="entry name" value="FUMRATELYASE"/>
</dbReference>
<dbReference type="SUPFAM" id="SSF48557">
    <property type="entry name" value="L-aspartase-like"/>
    <property type="match status" value="1"/>
</dbReference>
<dbReference type="InterPro" id="IPR000362">
    <property type="entry name" value="Fumarate_lyase_fam"/>
</dbReference>
<dbReference type="GO" id="GO:0008797">
    <property type="term" value="F:aspartate ammonia-lyase activity"/>
    <property type="evidence" value="ECO:0007669"/>
    <property type="project" value="UniProtKB-EC"/>
</dbReference>
<protein>
    <submittedName>
        <fullName evidence="2">Aspartate ammonia-lyase</fullName>
        <ecNumber evidence="2">4.3.1.1</ecNumber>
    </submittedName>
</protein>
<dbReference type="Proteomes" id="UP001597215">
    <property type="component" value="Unassembled WGS sequence"/>
</dbReference>
<dbReference type="InterPro" id="IPR022761">
    <property type="entry name" value="Fumarate_lyase_N"/>
</dbReference>
<accession>A0ABW4MGJ0</accession>
<evidence type="ECO:0000259" key="1">
    <source>
        <dbReference type="Pfam" id="PF00206"/>
    </source>
</evidence>
<dbReference type="RefSeq" id="WP_381514501.1">
    <property type="nucleotide sequence ID" value="NZ_JBHUEL010000009.1"/>
</dbReference>